<accession>A0A915LAS9</accession>
<reference evidence="3" key="1">
    <citation type="submission" date="2022-11" db="UniProtKB">
        <authorList>
            <consortium name="WormBaseParasite"/>
        </authorList>
    </citation>
    <scope>IDENTIFICATION</scope>
</reference>
<feature type="region of interest" description="Disordered" evidence="1">
    <location>
        <begin position="1"/>
        <end position="26"/>
    </location>
</feature>
<evidence type="ECO:0000313" key="2">
    <source>
        <dbReference type="Proteomes" id="UP000887565"/>
    </source>
</evidence>
<dbReference type="Proteomes" id="UP000887565">
    <property type="component" value="Unplaced"/>
</dbReference>
<evidence type="ECO:0000256" key="1">
    <source>
        <dbReference type="SAM" id="MobiDB-lite"/>
    </source>
</evidence>
<organism evidence="2 3">
    <name type="scientific">Romanomermis culicivorax</name>
    <name type="common">Nematode worm</name>
    <dbReference type="NCBI Taxonomy" id="13658"/>
    <lineage>
        <taxon>Eukaryota</taxon>
        <taxon>Metazoa</taxon>
        <taxon>Ecdysozoa</taxon>
        <taxon>Nematoda</taxon>
        <taxon>Enoplea</taxon>
        <taxon>Dorylaimia</taxon>
        <taxon>Mermithida</taxon>
        <taxon>Mermithoidea</taxon>
        <taxon>Mermithidae</taxon>
        <taxon>Romanomermis</taxon>
    </lineage>
</organism>
<dbReference type="AlphaFoldDB" id="A0A915LAS9"/>
<evidence type="ECO:0000313" key="3">
    <source>
        <dbReference type="WBParaSite" id="nRc.2.0.1.t48235-RA"/>
    </source>
</evidence>
<keyword evidence="2" id="KW-1185">Reference proteome</keyword>
<dbReference type="WBParaSite" id="nRc.2.0.1.t48235-RA">
    <property type="protein sequence ID" value="nRc.2.0.1.t48235-RA"/>
    <property type="gene ID" value="nRc.2.0.1.g48235"/>
</dbReference>
<sequence>MTQAVQKTSSTASIATTQELDTTTAPDMAKINEQQKALLIQIKIFIADNRARMKCDEKLDTEMISRMKDLFEQQSQ</sequence>
<feature type="compositionally biased region" description="Polar residues" evidence="1">
    <location>
        <begin position="1"/>
        <end position="25"/>
    </location>
</feature>
<proteinExistence type="predicted"/>
<protein>
    <submittedName>
        <fullName evidence="3">Uncharacterized protein</fullName>
    </submittedName>
</protein>
<name>A0A915LAS9_ROMCU</name>